<keyword evidence="2" id="KW-0732">Signal</keyword>
<feature type="signal peptide" evidence="2">
    <location>
        <begin position="1"/>
        <end position="18"/>
    </location>
</feature>
<dbReference type="VEuPathDB" id="FungiDB:BTJ68_03985"/>
<evidence type="ECO:0000313" key="4">
    <source>
        <dbReference type="EMBL" id="RMY63382.1"/>
    </source>
</evidence>
<sequence>MSPITQLSALAFAAGALAVPGAHNNFHAWQVNHAHGRFHSSKTVAGTASSGTAAGTGVPYPYPNANGTAIGGSTGSGFATGTAPVSMSSQAGPRTQTVVPVGYEETTTSVLTTSVAPSSTEVAPAGYDSSSSVCGSDVTVTTTEKTYITVTAGGASSSVEASATQPSSSSGRKTSTVTQYSTYYPNPSSSSSSAVESSSPVSSSVVEPAAPSSSSSQTSFSTSYSSPAQYSSSEAAPQSTSSSYSAPAQSSSSEATPEQATSSSYGAPAAYSSSSWAAPESTSSSYSAPAETSSTWAAPETTSSSYSAPAETSSTWAAPESTSSSYSAPAAYSTSSAAPSVTFSAGAKGIVDGLLSSSSAAASTSSAASATPSSYSSGGSSSGSFSGKRGLAYNDASLTSCFGGASKVGWAYNWGSSSDGLDMDVSYVPLLWGTSEDFTGPWSDNAQSALDSGSQYLFSFNEPDMSSQANLSPEDAAEAYKKYMSPFAGKAKMCAPSVTNGGGSMGLTWLSNFLDACSDCQIDCISIHWYDSYENTKYFKDHVNNATEIAPGKEVFVSEFGTTDGSDEQVSEFLQDVMPWMDSKAEVAGYAYFMVSEGMLVSGDSPSSYGSTYMDYSG</sequence>
<name>A0A3M7DGL2_HORWE</name>
<feature type="compositionally biased region" description="Polar residues" evidence="1">
    <location>
        <begin position="165"/>
        <end position="177"/>
    </location>
</feature>
<evidence type="ECO:0000256" key="2">
    <source>
        <dbReference type="SAM" id="SignalP"/>
    </source>
</evidence>
<feature type="region of interest" description="Disordered" evidence="1">
    <location>
        <begin position="115"/>
        <end position="135"/>
    </location>
</feature>
<dbReference type="SUPFAM" id="SSF51445">
    <property type="entry name" value="(Trans)glycosidases"/>
    <property type="match status" value="1"/>
</dbReference>
<dbReference type="VEuPathDB" id="FungiDB:BTJ68_15180"/>
<evidence type="ECO:0000259" key="3">
    <source>
        <dbReference type="Pfam" id="PF11790"/>
    </source>
</evidence>
<proteinExistence type="predicted"/>
<dbReference type="EMBL" id="QWIO01002042">
    <property type="protein sequence ID" value="RMY63382.1"/>
    <property type="molecule type" value="Genomic_DNA"/>
</dbReference>
<gene>
    <name evidence="4" type="ORF">D0864_12646</name>
</gene>
<dbReference type="Gene3D" id="3.20.20.80">
    <property type="entry name" value="Glycosidases"/>
    <property type="match status" value="1"/>
</dbReference>
<feature type="compositionally biased region" description="Low complexity" evidence="1">
    <location>
        <begin position="178"/>
        <end position="264"/>
    </location>
</feature>
<dbReference type="GO" id="GO:0071966">
    <property type="term" value="P:fungal-type cell wall polysaccharide metabolic process"/>
    <property type="evidence" value="ECO:0007669"/>
    <property type="project" value="TreeGrafter"/>
</dbReference>
<dbReference type="Pfam" id="PF11790">
    <property type="entry name" value="Glyco_hydro_cc"/>
    <property type="match status" value="1"/>
</dbReference>
<reference evidence="4 5" key="1">
    <citation type="journal article" date="2018" name="BMC Genomics">
        <title>Genomic evidence for intraspecific hybridization in a clonal and extremely halotolerant yeast.</title>
        <authorList>
            <person name="Gostincar C."/>
            <person name="Stajich J.E."/>
            <person name="Zupancic J."/>
            <person name="Zalar P."/>
            <person name="Gunde-Cimerman N."/>
        </authorList>
    </citation>
    <scope>NUCLEOTIDE SEQUENCE [LARGE SCALE GENOMIC DNA]</scope>
    <source>
        <strain evidence="4 5">EXF-10513</strain>
    </source>
</reference>
<accession>A0A3M7DGL2</accession>
<comment type="caution">
    <text evidence="4">The sequence shown here is derived from an EMBL/GenBank/DDBJ whole genome shotgun (WGS) entry which is preliminary data.</text>
</comment>
<dbReference type="Proteomes" id="UP000269539">
    <property type="component" value="Unassembled WGS sequence"/>
</dbReference>
<feature type="domain" description="Asl1-like glycosyl hydrolase catalytic" evidence="3">
    <location>
        <begin position="390"/>
        <end position="613"/>
    </location>
</feature>
<dbReference type="PANTHER" id="PTHR34154">
    <property type="entry name" value="ALKALI-SENSITIVE LINKAGE PROTEIN 1"/>
    <property type="match status" value="1"/>
</dbReference>
<dbReference type="AlphaFoldDB" id="A0A3M7DGL2"/>
<feature type="chain" id="PRO_5018158936" description="Asl1-like glycosyl hydrolase catalytic domain-containing protein" evidence="2">
    <location>
        <begin position="19"/>
        <end position="618"/>
    </location>
</feature>
<dbReference type="InterPro" id="IPR053183">
    <property type="entry name" value="ASL1"/>
</dbReference>
<feature type="region of interest" description="Disordered" evidence="1">
    <location>
        <begin position="282"/>
        <end position="322"/>
    </location>
</feature>
<feature type="compositionally biased region" description="Low complexity" evidence="1">
    <location>
        <begin position="154"/>
        <end position="164"/>
    </location>
</feature>
<evidence type="ECO:0000313" key="5">
    <source>
        <dbReference type="Proteomes" id="UP000269539"/>
    </source>
</evidence>
<dbReference type="InterPro" id="IPR017853">
    <property type="entry name" value="GH"/>
</dbReference>
<dbReference type="InterPro" id="IPR024655">
    <property type="entry name" value="Asl1_glyco_hydro_catalytic"/>
</dbReference>
<dbReference type="GO" id="GO:0009277">
    <property type="term" value="C:fungal-type cell wall"/>
    <property type="evidence" value="ECO:0007669"/>
    <property type="project" value="TreeGrafter"/>
</dbReference>
<organism evidence="4 5">
    <name type="scientific">Hortaea werneckii</name>
    <name type="common">Black yeast</name>
    <name type="synonym">Cladosporium werneckii</name>
    <dbReference type="NCBI Taxonomy" id="91943"/>
    <lineage>
        <taxon>Eukaryota</taxon>
        <taxon>Fungi</taxon>
        <taxon>Dikarya</taxon>
        <taxon>Ascomycota</taxon>
        <taxon>Pezizomycotina</taxon>
        <taxon>Dothideomycetes</taxon>
        <taxon>Dothideomycetidae</taxon>
        <taxon>Mycosphaerellales</taxon>
        <taxon>Teratosphaeriaceae</taxon>
        <taxon>Hortaea</taxon>
    </lineage>
</organism>
<dbReference type="PANTHER" id="PTHR34154:SF10">
    <property type="entry name" value="ASL1-LIKE GLYCOSYL HYDROLASE CATALYTIC DOMAIN-CONTAINING PROTEIN"/>
    <property type="match status" value="1"/>
</dbReference>
<protein>
    <recommendedName>
        <fullName evidence="3">Asl1-like glycosyl hydrolase catalytic domain-containing protein</fullName>
    </recommendedName>
</protein>
<feature type="region of interest" description="Disordered" evidence="1">
    <location>
        <begin position="154"/>
        <end position="264"/>
    </location>
</feature>
<evidence type="ECO:0000256" key="1">
    <source>
        <dbReference type="SAM" id="MobiDB-lite"/>
    </source>
</evidence>